<organism evidence="4 5">
    <name type="scientific">Georhizobium profundi</name>
    <dbReference type="NCBI Taxonomy" id="2341112"/>
    <lineage>
        <taxon>Bacteria</taxon>
        <taxon>Pseudomonadati</taxon>
        <taxon>Pseudomonadota</taxon>
        <taxon>Alphaproteobacteria</taxon>
        <taxon>Hyphomicrobiales</taxon>
        <taxon>Rhizobiaceae</taxon>
        <taxon>Georhizobium</taxon>
    </lineage>
</organism>
<evidence type="ECO:0000256" key="1">
    <source>
        <dbReference type="ARBA" id="ARBA00006611"/>
    </source>
</evidence>
<gene>
    <name evidence="4" type="primary">trbB</name>
    <name evidence="4" type="ORF">D5400_01075</name>
</gene>
<dbReference type="OrthoDB" id="9810761at2"/>
<dbReference type="InterPro" id="IPR014149">
    <property type="entry name" value="Conjug-transfer_TrbB"/>
</dbReference>
<proteinExistence type="inferred from homology"/>
<evidence type="ECO:0000256" key="2">
    <source>
        <dbReference type="ARBA" id="ARBA00022840"/>
    </source>
</evidence>
<dbReference type="Proteomes" id="UP000268192">
    <property type="component" value="Chromosome"/>
</dbReference>
<dbReference type="Pfam" id="PF00437">
    <property type="entry name" value="T2SSE"/>
    <property type="match status" value="1"/>
</dbReference>
<comment type="similarity">
    <text evidence="1">Belongs to the GSP E family.</text>
</comment>
<feature type="domain" description="Bacterial type II secretion system protein E" evidence="3">
    <location>
        <begin position="88"/>
        <end position="290"/>
    </location>
</feature>
<dbReference type="AlphaFoldDB" id="A0A3Q8XL26"/>
<dbReference type="Gene3D" id="3.30.450.90">
    <property type="match status" value="1"/>
</dbReference>
<dbReference type="PANTHER" id="PTHR30486:SF6">
    <property type="entry name" value="TYPE IV PILUS RETRACTATION ATPASE PILT"/>
    <property type="match status" value="1"/>
</dbReference>
<dbReference type="GO" id="GO:0005524">
    <property type="term" value="F:ATP binding"/>
    <property type="evidence" value="ECO:0007669"/>
    <property type="project" value="InterPro"/>
</dbReference>
<dbReference type="PANTHER" id="PTHR30486">
    <property type="entry name" value="TWITCHING MOTILITY PROTEIN PILT"/>
    <property type="match status" value="1"/>
</dbReference>
<evidence type="ECO:0000313" key="5">
    <source>
        <dbReference type="Proteomes" id="UP000268192"/>
    </source>
</evidence>
<name>A0A3Q8XL26_9HYPH</name>
<dbReference type="GO" id="GO:0005737">
    <property type="term" value="C:cytoplasm"/>
    <property type="evidence" value="ECO:0007669"/>
    <property type="project" value="InterPro"/>
</dbReference>
<evidence type="ECO:0000259" key="3">
    <source>
        <dbReference type="Pfam" id="PF00437"/>
    </source>
</evidence>
<accession>A0A3Q8XL26</accession>
<sequence length="336" mass="35648">MPAHRHQNEGQSAGLSRGARMLRTALGPAIARYLEDPSIVEVMLNPDGRIWVDRLREGLVATGDMLLPADGERIVRLVAHHVGAEVHPGNPRVSAELPETGERFEGLLPPVATAPAFAIRKPAVAVFTLSDYVAAGIMTATQAEVLRLAVERRKNVLVAGGTSTGKTTLTNALLAEVAKTDDRVVLIEDTRELQCAAPNLVALRTREGIASLSDLVKSSLRLRPDRIPIGEVRGSEALDLLKAWGTGHPGGIGTIHANTAIGALRRLEQLVQEAVVTVPRALIADTIDLIAVLSGRGSARRLAEIALVEGLDPATGDYRTLHATLETPSPTQGDSA</sequence>
<dbReference type="RefSeq" id="WP_126006820.1">
    <property type="nucleotide sequence ID" value="NZ_CP032509.1"/>
</dbReference>
<evidence type="ECO:0000313" key="4">
    <source>
        <dbReference type="EMBL" id="AZN70048.1"/>
    </source>
</evidence>
<keyword evidence="2" id="KW-0067">ATP-binding</keyword>
<dbReference type="Gene3D" id="3.40.50.300">
    <property type="entry name" value="P-loop containing nucleotide triphosphate hydrolases"/>
    <property type="match status" value="1"/>
</dbReference>
<dbReference type="NCBIfam" id="TIGR02782">
    <property type="entry name" value="TrbB_P"/>
    <property type="match status" value="1"/>
</dbReference>
<dbReference type="GO" id="GO:0016887">
    <property type="term" value="F:ATP hydrolysis activity"/>
    <property type="evidence" value="ECO:0007669"/>
    <property type="project" value="InterPro"/>
</dbReference>
<dbReference type="InterPro" id="IPR050921">
    <property type="entry name" value="T4SS_GSP_E_ATPase"/>
</dbReference>
<dbReference type="CDD" id="cd01130">
    <property type="entry name" value="VirB11-like_ATPase"/>
    <property type="match status" value="1"/>
</dbReference>
<protein>
    <submittedName>
        <fullName evidence="4">P-type conjugative transfer ATPase TrbB</fullName>
    </submittedName>
</protein>
<dbReference type="InterPro" id="IPR001482">
    <property type="entry name" value="T2SS/T4SS_dom"/>
</dbReference>
<dbReference type="EMBL" id="CP032509">
    <property type="protein sequence ID" value="AZN70048.1"/>
    <property type="molecule type" value="Genomic_DNA"/>
</dbReference>
<keyword evidence="2" id="KW-0547">Nucleotide-binding</keyword>
<keyword evidence="5" id="KW-1185">Reference proteome</keyword>
<reference evidence="4 5" key="1">
    <citation type="submission" date="2018-09" db="EMBL/GenBank/DDBJ databases">
        <title>Marinorhizobium profundi gen. nov., sp. nov., isolated from a deep-sea sediment sample from the New Britain Trench and proposal of Marinorhizobiaceae fam. nov. in the order Rhizobiales of the class Alphaproteobacteria.</title>
        <authorList>
            <person name="Cao J."/>
        </authorList>
    </citation>
    <scope>NUCLEOTIDE SEQUENCE [LARGE SCALE GENOMIC DNA]</scope>
    <source>
        <strain evidence="4 5">WS11</strain>
    </source>
</reference>
<dbReference type="KEGG" id="abaw:D5400_01075"/>
<dbReference type="InterPro" id="IPR027417">
    <property type="entry name" value="P-loop_NTPase"/>
</dbReference>
<dbReference type="SUPFAM" id="SSF52540">
    <property type="entry name" value="P-loop containing nucleoside triphosphate hydrolases"/>
    <property type="match status" value="1"/>
</dbReference>